<dbReference type="EMBL" id="JABFYL010000014">
    <property type="protein sequence ID" value="NVN49402.1"/>
    <property type="molecule type" value="Genomic_DNA"/>
</dbReference>
<dbReference type="GO" id="GO:0007059">
    <property type="term" value="P:chromosome segregation"/>
    <property type="evidence" value="ECO:0007669"/>
    <property type="project" value="UniProtKB-KW"/>
</dbReference>
<evidence type="ECO:0000256" key="3">
    <source>
        <dbReference type="ARBA" id="ARBA00023125"/>
    </source>
</evidence>
<dbReference type="GO" id="GO:0045881">
    <property type="term" value="P:positive regulation of sporulation resulting in formation of a cellular spore"/>
    <property type="evidence" value="ECO:0007669"/>
    <property type="project" value="TreeGrafter"/>
</dbReference>
<dbReference type="PANTHER" id="PTHR33375">
    <property type="entry name" value="CHROMOSOME-PARTITIONING PROTEIN PARB-RELATED"/>
    <property type="match status" value="1"/>
</dbReference>
<dbReference type="SMART" id="SM00470">
    <property type="entry name" value="ParB"/>
    <property type="match status" value="1"/>
</dbReference>
<protein>
    <submittedName>
        <fullName evidence="6">Chromosome (Plasmid) partitioning protein ParB</fullName>
    </submittedName>
</protein>
<keyword evidence="2" id="KW-0159">Chromosome partition</keyword>
<accession>A0A850PH12</accession>
<comment type="caution">
    <text evidence="6">The sequence shown here is derived from an EMBL/GenBank/DDBJ whole genome shotgun (WGS) entry which is preliminary data.</text>
</comment>
<dbReference type="RefSeq" id="WP_178357771.1">
    <property type="nucleotide sequence ID" value="NZ_JABFYL010000014.1"/>
</dbReference>
<evidence type="ECO:0000256" key="1">
    <source>
        <dbReference type="ARBA" id="ARBA00006295"/>
    </source>
</evidence>
<keyword evidence="7" id="KW-1185">Reference proteome</keyword>
<dbReference type="NCBIfam" id="TIGR00180">
    <property type="entry name" value="parB_part"/>
    <property type="match status" value="1"/>
</dbReference>
<keyword evidence="3" id="KW-0238">DNA-binding</keyword>
<dbReference type="InterPro" id="IPR050336">
    <property type="entry name" value="Chromosome_partition/occlusion"/>
</dbReference>
<proteinExistence type="inferred from homology"/>
<dbReference type="PANTHER" id="PTHR33375:SF1">
    <property type="entry name" value="CHROMOSOME-PARTITIONING PROTEIN PARB-RELATED"/>
    <property type="match status" value="1"/>
</dbReference>
<evidence type="ECO:0000259" key="5">
    <source>
        <dbReference type="SMART" id="SM00470"/>
    </source>
</evidence>
<evidence type="ECO:0000256" key="2">
    <source>
        <dbReference type="ARBA" id="ARBA00022829"/>
    </source>
</evidence>
<sequence length="333" mass="35583">MNNAAKKRSGLGRGLASLIPTGPADGDGPATTGPRMGAAAADAMFGGAPAAVAPPEDNPVGAVYREIEPSRIDPNPRQPRQVFDEEALAELVHSIREFGLMQPIVVRAVPDSDGATPSRYQLVMGERRWRAAQQAGVATIPAIVRETADESMLRDALLENIHRAQLNPLEEAAAYQQLLEEFDVTHDELATRIGRSRPLITNMIRLLRLPIAVQRRVAAGVLSAGHARALLALEGGAELQEELAARIVAEGLSVRATEEAVTLAKRDGGATPSAPRRKPIQMPGLQDVAEQLSSAFDTRVTVSLGKRKGKIVVEFGSVDDLQRIVDLMNSSSP</sequence>
<dbReference type="CDD" id="cd16393">
    <property type="entry name" value="SPO0J_N"/>
    <property type="match status" value="1"/>
</dbReference>
<comment type="similarity">
    <text evidence="1">Belongs to the ParB family.</text>
</comment>
<evidence type="ECO:0000313" key="6">
    <source>
        <dbReference type="EMBL" id="NVN49402.1"/>
    </source>
</evidence>
<evidence type="ECO:0000256" key="4">
    <source>
        <dbReference type="SAM" id="MobiDB-lite"/>
    </source>
</evidence>
<feature type="region of interest" description="Disordered" evidence="4">
    <location>
        <begin position="1"/>
        <end position="38"/>
    </location>
</feature>
<name>A0A850PH12_9MYCO</name>
<dbReference type="SUPFAM" id="SSF109709">
    <property type="entry name" value="KorB DNA-binding domain-like"/>
    <property type="match status" value="1"/>
</dbReference>
<dbReference type="AlphaFoldDB" id="A0A850PH12"/>
<dbReference type="Gene3D" id="3.90.1530.30">
    <property type="match status" value="1"/>
</dbReference>
<dbReference type="InterPro" id="IPR041468">
    <property type="entry name" value="HTH_ParB/Spo0J"/>
</dbReference>
<dbReference type="FunFam" id="3.90.1530.30:FF:000001">
    <property type="entry name" value="Chromosome partitioning protein ParB"/>
    <property type="match status" value="1"/>
</dbReference>
<dbReference type="InterPro" id="IPR057240">
    <property type="entry name" value="ParB_dimer_C"/>
</dbReference>
<dbReference type="Pfam" id="PF02195">
    <property type="entry name" value="ParB_N"/>
    <property type="match status" value="1"/>
</dbReference>
<dbReference type="FunFam" id="1.10.10.2830:FF:000001">
    <property type="entry name" value="Chromosome partitioning protein ParB"/>
    <property type="match status" value="1"/>
</dbReference>
<evidence type="ECO:0000313" key="7">
    <source>
        <dbReference type="Proteomes" id="UP000570517"/>
    </source>
</evidence>
<reference evidence="6 7" key="1">
    <citation type="submission" date="2020-05" db="EMBL/GenBank/DDBJ databases">
        <title>Draft genome sequence of Mycobacterium hippocampi DL, isolated from European seabass, Dicentrarchus labrax, reared in fish farms.</title>
        <authorList>
            <person name="Stathopoulou P."/>
            <person name="Asimakis E."/>
            <person name="Tzokas K."/>
            <person name="Batargias C."/>
            <person name="Tsiamis G."/>
        </authorList>
    </citation>
    <scope>NUCLEOTIDE SEQUENCE [LARGE SCALE GENOMIC DNA]</scope>
    <source>
        <strain evidence="6 7">DL</strain>
    </source>
</reference>
<dbReference type="Gene3D" id="1.10.10.2830">
    <property type="match status" value="1"/>
</dbReference>
<dbReference type="InterPro" id="IPR004437">
    <property type="entry name" value="ParB/RepB/Spo0J"/>
</dbReference>
<dbReference type="GO" id="GO:0003677">
    <property type="term" value="F:DNA binding"/>
    <property type="evidence" value="ECO:0007669"/>
    <property type="project" value="UniProtKB-KW"/>
</dbReference>
<organism evidence="6 7">
    <name type="scientific">Mycolicibacterium hippocampi</name>
    <dbReference type="NCBI Taxonomy" id="659824"/>
    <lineage>
        <taxon>Bacteria</taxon>
        <taxon>Bacillati</taxon>
        <taxon>Actinomycetota</taxon>
        <taxon>Actinomycetes</taxon>
        <taxon>Mycobacteriales</taxon>
        <taxon>Mycobacteriaceae</taxon>
        <taxon>Mycolicibacterium</taxon>
    </lineage>
</organism>
<dbReference type="GO" id="GO:0005694">
    <property type="term" value="C:chromosome"/>
    <property type="evidence" value="ECO:0007669"/>
    <property type="project" value="TreeGrafter"/>
</dbReference>
<gene>
    <name evidence="6" type="ORF">HLY00_509</name>
</gene>
<feature type="compositionally biased region" description="Basic residues" evidence="4">
    <location>
        <begin position="1"/>
        <end position="10"/>
    </location>
</feature>
<dbReference type="Proteomes" id="UP000570517">
    <property type="component" value="Unassembled WGS sequence"/>
</dbReference>
<dbReference type="Pfam" id="PF23552">
    <property type="entry name" value="ParB_C"/>
    <property type="match status" value="1"/>
</dbReference>
<dbReference type="SUPFAM" id="SSF110849">
    <property type="entry name" value="ParB/Sulfiredoxin"/>
    <property type="match status" value="1"/>
</dbReference>
<dbReference type="InterPro" id="IPR003115">
    <property type="entry name" value="ParB_N"/>
</dbReference>
<dbReference type="Pfam" id="PF17762">
    <property type="entry name" value="HTH_ParB"/>
    <property type="match status" value="1"/>
</dbReference>
<dbReference type="InterPro" id="IPR036086">
    <property type="entry name" value="ParB/Sulfiredoxin_sf"/>
</dbReference>
<feature type="domain" description="ParB-like N-terminal" evidence="5">
    <location>
        <begin position="65"/>
        <end position="161"/>
    </location>
</feature>